<evidence type="ECO:0000313" key="1">
    <source>
        <dbReference type="EMBL" id="CAG8446563.1"/>
    </source>
</evidence>
<dbReference type="EMBL" id="CAJVPW010000207">
    <property type="protein sequence ID" value="CAG8446563.1"/>
    <property type="molecule type" value="Genomic_DNA"/>
</dbReference>
<protein>
    <submittedName>
        <fullName evidence="1">316_t:CDS:1</fullName>
    </submittedName>
</protein>
<accession>A0ACA9K1B3</accession>
<keyword evidence="2" id="KW-1185">Reference proteome</keyword>
<gene>
    <name evidence="1" type="ORF">SPELUC_LOCUS539</name>
</gene>
<evidence type="ECO:0000313" key="2">
    <source>
        <dbReference type="Proteomes" id="UP000789366"/>
    </source>
</evidence>
<comment type="caution">
    <text evidence="1">The sequence shown here is derived from an EMBL/GenBank/DDBJ whole genome shotgun (WGS) entry which is preliminary data.</text>
</comment>
<organism evidence="1 2">
    <name type="scientific">Cetraspora pellucida</name>
    <dbReference type="NCBI Taxonomy" id="1433469"/>
    <lineage>
        <taxon>Eukaryota</taxon>
        <taxon>Fungi</taxon>
        <taxon>Fungi incertae sedis</taxon>
        <taxon>Mucoromycota</taxon>
        <taxon>Glomeromycotina</taxon>
        <taxon>Glomeromycetes</taxon>
        <taxon>Diversisporales</taxon>
        <taxon>Gigasporaceae</taxon>
        <taxon>Cetraspora</taxon>
    </lineage>
</organism>
<reference evidence="1" key="1">
    <citation type="submission" date="2021-06" db="EMBL/GenBank/DDBJ databases">
        <authorList>
            <person name="Kallberg Y."/>
            <person name="Tangrot J."/>
            <person name="Rosling A."/>
        </authorList>
    </citation>
    <scope>NUCLEOTIDE SEQUENCE</scope>
    <source>
        <strain evidence="1">28 12/20/2015</strain>
    </source>
</reference>
<feature type="non-terminal residue" evidence="1">
    <location>
        <position position="52"/>
    </location>
</feature>
<sequence length="52" mass="6327">MPDKVKEWTEFLRELKENFNILFERELFIALESLNEDYCELFDSLERGINKA</sequence>
<name>A0ACA9K1B3_9GLOM</name>
<dbReference type="Proteomes" id="UP000789366">
    <property type="component" value="Unassembled WGS sequence"/>
</dbReference>
<proteinExistence type="predicted"/>